<protein>
    <submittedName>
        <fullName evidence="3">Transcription initiation protein</fullName>
    </submittedName>
</protein>
<name>A0ABN6XPB0_9MICO</name>
<evidence type="ECO:0000313" key="4">
    <source>
        <dbReference type="Proteomes" id="UP001321498"/>
    </source>
</evidence>
<organism evidence="3 4">
    <name type="scientific">Naasia aerilata</name>
    <dbReference type="NCBI Taxonomy" id="1162966"/>
    <lineage>
        <taxon>Bacteria</taxon>
        <taxon>Bacillati</taxon>
        <taxon>Actinomycetota</taxon>
        <taxon>Actinomycetes</taxon>
        <taxon>Micrococcales</taxon>
        <taxon>Microbacteriaceae</taxon>
        <taxon>Naasia</taxon>
    </lineage>
</organism>
<dbReference type="InterPro" id="IPR005545">
    <property type="entry name" value="YCII"/>
</dbReference>
<feature type="domain" description="YCII-related" evidence="2">
    <location>
        <begin position="5"/>
        <end position="111"/>
    </location>
</feature>
<evidence type="ECO:0000259" key="2">
    <source>
        <dbReference type="Pfam" id="PF03795"/>
    </source>
</evidence>
<proteinExistence type="inferred from homology"/>
<accession>A0ABN6XPB0</accession>
<dbReference type="SUPFAM" id="SSF54909">
    <property type="entry name" value="Dimeric alpha+beta barrel"/>
    <property type="match status" value="1"/>
</dbReference>
<dbReference type="Gene3D" id="3.30.70.1060">
    <property type="entry name" value="Dimeric alpha+beta barrel"/>
    <property type="match status" value="1"/>
</dbReference>
<dbReference type="PANTHER" id="PTHR35174:SF3">
    <property type="entry name" value="BLL7171 PROTEIN"/>
    <property type="match status" value="1"/>
</dbReference>
<evidence type="ECO:0000313" key="3">
    <source>
        <dbReference type="EMBL" id="BDZ46719.1"/>
    </source>
</evidence>
<dbReference type="InterPro" id="IPR011008">
    <property type="entry name" value="Dimeric_a/b-barrel"/>
</dbReference>
<comment type="similarity">
    <text evidence="1">Belongs to the YciI family.</text>
</comment>
<dbReference type="Pfam" id="PF03795">
    <property type="entry name" value="YCII"/>
    <property type="match status" value="1"/>
</dbReference>
<dbReference type="EMBL" id="AP027731">
    <property type="protein sequence ID" value="BDZ46719.1"/>
    <property type="molecule type" value="Genomic_DNA"/>
</dbReference>
<sequence>MDMANYLMLIYRDEAAAESMTGEEVSAPYREFMERRGDHLRGGAALEPAGTATSVRKREGGDYAVTDGVFVESKEALGGYYVVEAEDLDEALEIAKDIPAPFGGVEVRPIRVLSR</sequence>
<gene>
    <name evidence="3" type="ORF">GCM10025866_26280</name>
</gene>
<reference evidence="4" key="1">
    <citation type="journal article" date="2019" name="Int. J. Syst. Evol. Microbiol.">
        <title>The Global Catalogue of Microorganisms (GCM) 10K type strain sequencing project: providing services to taxonomists for standard genome sequencing and annotation.</title>
        <authorList>
            <consortium name="The Broad Institute Genomics Platform"/>
            <consortium name="The Broad Institute Genome Sequencing Center for Infectious Disease"/>
            <person name="Wu L."/>
            <person name="Ma J."/>
        </authorList>
    </citation>
    <scope>NUCLEOTIDE SEQUENCE [LARGE SCALE GENOMIC DNA]</scope>
    <source>
        <strain evidence="4">NBRC 108725</strain>
    </source>
</reference>
<dbReference type="PANTHER" id="PTHR35174">
    <property type="entry name" value="BLL7171 PROTEIN-RELATED"/>
    <property type="match status" value="1"/>
</dbReference>
<keyword evidence="4" id="KW-1185">Reference proteome</keyword>
<evidence type="ECO:0000256" key="1">
    <source>
        <dbReference type="ARBA" id="ARBA00007689"/>
    </source>
</evidence>
<dbReference type="Proteomes" id="UP001321498">
    <property type="component" value="Chromosome"/>
</dbReference>